<keyword evidence="4 10" id="KW-1003">Cell membrane</keyword>
<dbReference type="PANTHER" id="PTHR30065">
    <property type="entry name" value="FLAGELLAR BIOSYNTHETIC PROTEIN FLIR"/>
    <property type="match status" value="1"/>
</dbReference>
<comment type="similarity">
    <text evidence="2 10">Belongs to the FliR/MopE/SpaR family.</text>
</comment>
<gene>
    <name evidence="11" type="primary">fliR</name>
    <name evidence="11" type="ORF">HGI30_12345</name>
</gene>
<dbReference type="GO" id="GO:0006605">
    <property type="term" value="P:protein targeting"/>
    <property type="evidence" value="ECO:0007669"/>
    <property type="project" value="UniProtKB-UniRule"/>
</dbReference>
<dbReference type="KEGG" id="palr:HGI30_12345"/>
<feature type="transmembrane region" description="Helical" evidence="10">
    <location>
        <begin position="179"/>
        <end position="204"/>
    </location>
</feature>
<evidence type="ECO:0000256" key="4">
    <source>
        <dbReference type="ARBA" id="ARBA00022475"/>
    </source>
</evidence>
<evidence type="ECO:0000256" key="6">
    <source>
        <dbReference type="ARBA" id="ARBA00022989"/>
    </source>
</evidence>
<evidence type="ECO:0000256" key="7">
    <source>
        <dbReference type="ARBA" id="ARBA00023136"/>
    </source>
</evidence>
<evidence type="ECO:0000313" key="12">
    <source>
        <dbReference type="Proteomes" id="UP000502136"/>
    </source>
</evidence>
<organism evidence="11 12">
    <name type="scientific">Paenibacillus albicereus</name>
    <dbReference type="NCBI Taxonomy" id="2726185"/>
    <lineage>
        <taxon>Bacteria</taxon>
        <taxon>Bacillati</taxon>
        <taxon>Bacillota</taxon>
        <taxon>Bacilli</taxon>
        <taxon>Bacillales</taxon>
        <taxon>Paenibacillaceae</taxon>
        <taxon>Paenibacillus</taxon>
    </lineage>
</organism>
<keyword evidence="7 10" id="KW-0472">Membrane</keyword>
<evidence type="ECO:0000256" key="9">
    <source>
        <dbReference type="NCBIfam" id="TIGR01400"/>
    </source>
</evidence>
<sequence>MDVFLKGFPVFLLIFCRITSFFVVAPVFASRTVPARIKIGLGLFVSYLVFLTYGTGQEVVPNAVYVLTVLQEILVGLLLGFIVYLFFTLVQTAGAFIDLQVGFAMANVVDPLTGVSAPITGNFKYMVLLLLFLTMNGHLYMLQALMNSYRWMPLDLHLYAAIADGTISEFLIRGFSQSFLLALQISAPIIVAMFLTDVGLGFLAKTAPQYNVFVIGAPLKILLGVLLLVLLMPSLGVLFGHIFSVVFDFIGELFGEIQGGAPP</sequence>
<evidence type="ECO:0000256" key="5">
    <source>
        <dbReference type="ARBA" id="ARBA00022692"/>
    </source>
</evidence>
<keyword evidence="6 10" id="KW-1133">Transmembrane helix</keyword>
<feature type="transmembrane region" description="Helical" evidence="10">
    <location>
        <begin position="65"/>
        <end position="87"/>
    </location>
</feature>
<keyword evidence="11" id="KW-0282">Flagellum</keyword>
<keyword evidence="12" id="KW-1185">Reference proteome</keyword>
<reference evidence="11 12" key="1">
    <citation type="submission" date="2020-04" db="EMBL/GenBank/DDBJ databases">
        <title>Novel Paenibacillus strain UniB2 isolated from commercial digestive syrup.</title>
        <authorList>
            <person name="Thorat V."/>
            <person name="Kirdat K."/>
            <person name="Tiwarekar B."/>
            <person name="Yadav A."/>
        </authorList>
    </citation>
    <scope>NUCLEOTIDE SEQUENCE [LARGE SCALE GENOMIC DNA]</scope>
    <source>
        <strain evidence="11 12">UniB2</strain>
    </source>
</reference>
<evidence type="ECO:0000256" key="8">
    <source>
        <dbReference type="ARBA" id="ARBA00023143"/>
    </source>
</evidence>
<feature type="transmembrane region" description="Helical" evidence="10">
    <location>
        <begin position="7"/>
        <end position="29"/>
    </location>
</feature>
<keyword evidence="11" id="KW-0966">Cell projection</keyword>
<dbReference type="GO" id="GO:0009425">
    <property type="term" value="C:bacterial-type flagellum basal body"/>
    <property type="evidence" value="ECO:0007669"/>
    <property type="project" value="UniProtKB-SubCell"/>
</dbReference>
<evidence type="ECO:0000313" key="11">
    <source>
        <dbReference type="EMBL" id="QJC52273.1"/>
    </source>
</evidence>
<dbReference type="Pfam" id="PF01311">
    <property type="entry name" value="Bac_export_1"/>
    <property type="match status" value="1"/>
</dbReference>
<keyword evidence="5 10" id="KW-0812">Transmembrane</keyword>
<dbReference type="AlphaFoldDB" id="A0A6H2GXW2"/>
<proteinExistence type="inferred from homology"/>
<dbReference type="GO" id="GO:0005886">
    <property type="term" value="C:plasma membrane"/>
    <property type="evidence" value="ECO:0007669"/>
    <property type="project" value="UniProtKB-SubCell"/>
</dbReference>
<keyword evidence="8 10" id="KW-0975">Bacterial flagellum</keyword>
<name>A0A6H2GXW2_9BACL</name>
<evidence type="ECO:0000256" key="3">
    <source>
        <dbReference type="ARBA" id="ARBA00021717"/>
    </source>
</evidence>
<dbReference type="InterPro" id="IPR006303">
    <property type="entry name" value="FliR"/>
</dbReference>
<comment type="function">
    <text evidence="1 10">Role in flagellar biosynthesis.</text>
</comment>
<evidence type="ECO:0000256" key="10">
    <source>
        <dbReference type="RuleBase" id="RU362071"/>
    </source>
</evidence>
<evidence type="ECO:0000256" key="2">
    <source>
        <dbReference type="ARBA" id="ARBA00009772"/>
    </source>
</evidence>
<comment type="subcellular location">
    <subcellularLocation>
        <location evidence="10">Cell membrane</location>
        <topology evidence="10">Multi-pass membrane protein</topology>
    </subcellularLocation>
    <subcellularLocation>
        <location evidence="10">Bacterial flagellum basal body</location>
    </subcellularLocation>
</comment>
<accession>A0A6H2GXW2</accession>
<dbReference type="PRINTS" id="PR00953">
    <property type="entry name" value="TYPE3IMRPROT"/>
</dbReference>
<dbReference type="RefSeq" id="WP_168907839.1">
    <property type="nucleotide sequence ID" value="NZ_CP051428.1"/>
</dbReference>
<evidence type="ECO:0000256" key="1">
    <source>
        <dbReference type="ARBA" id="ARBA00002578"/>
    </source>
</evidence>
<dbReference type="Proteomes" id="UP000502136">
    <property type="component" value="Chromosome"/>
</dbReference>
<protein>
    <recommendedName>
        <fullName evidence="3 9">Flagellar biosynthetic protein FliR</fullName>
    </recommendedName>
</protein>
<keyword evidence="11" id="KW-0969">Cilium</keyword>
<dbReference type="PANTHER" id="PTHR30065:SF1">
    <property type="entry name" value="SURFACE PRESENTATION OF ANTIGENS PROTEIN SPAR"/>
    <property type="match status" value="1"/>
</dbReference>
<feature type="transmembrane region" description="Helical" evidence="10">
    <location>
        <begin position="125"/>
        <end position="144"/>
    </location>
</feature>
<dbReference type="EMBL" id="CP051428">
    <property type="protein sequence ID" value="QJC52273.1"/>
    <property type="molecule type" value="Genomic_DNA"/>
</dbReference>
<comment type="caution">
    <text evidence="10">Lacks conserved residue(s) required for the propagation of feature annotation.</text>
</comment>
<dbReference type="GO" id="GO:0044780">
    <property type="term" value="P:bacterial-type flagellum assembly"/>
    <property type="evidence" value="ECO:0007669"/>
    <property type="project" value="UniProtKB-UniRule"/>
</dbReference>
<dbReference type="InterPro" id="IPR002010">
    <property type="entry name" value="T3SS_IM_R"/>
</dbReference>
<dbReference type="NCBIfam" id="TIGR01400">
    <property type="entry name" value="fliR"/>
    <property type="match status" value="1"/>
</dbReference>